<dbReference type="EC" id="5.6.2.3" evidence="9"/>
<feature type="region of interest" description="Disordered" evidence="10">
    <location>
        <begin position="191"/>
        <end position="222"/>
    </location>
</feature>
<evidence type="ECO:0000313" key="13">
    <source>
        <dbReference type="Proteomes" id="UP000326757"/>
    </source>
</evidence>
<evidence type="ECO:0000256" key="1">
    <source>
        <dbReference type="ARBA" id="ARBA00022741"/>
    </source>
</evidence>
<comment type="caution">
    <text evidence="12">The sequence shown here is derived from an EMBL/GenBank/DDBJ whole genome shotgun (WGS) entry which is preliminary data.</text>
</comment>
<evidence type="ECO:0000259" key="11">
    <source>
        <dbReference type="SMART" id="SM00382"/>
    </source>
</evidence>
<dbReference type="GO" id="GO:0000723">
    <property type="term" value="P:telomere maintenance"/>
    <property type="evidence" value="ECO:0007669"/>
    <property type="project" value="InterPro"/>
</dbReference>
<accession>A0A5N6K0U4</accession>
<proteinExistence type="inferred from homology"/>
<dbReference type="InterPro" id="IPR051055">
    <property type="entry name" value="PIF1_helicase"/>
</dbReference>
<feature type="domain" description="AAA+ ATPase" evidence="11">
    <location>
        <begin position="273"/>
        <end position="431"/>
    </location>
</feature>
<evidence type="ECO:0000256" key="5">
    <source>
        <dbReference type="ARBA" id="ARBA00022840"/>
    </source>
</evidence>
<evidence type="ECO:0000256" key="2">
    <source>
        <dbReference type="ARBA" id="ARBA00022763"/>
    </source>
</evidence>
<keyword evidence="1 9" id="KW-0547">Nucleotide-binding</keyword>
<keyword evidence="2 9" id="KW-0227">DNA damage</keyword>
<dbReference type="OrthoDB" id="432234at2759"/>
<keyword evidence="8" id="KW-0413">Isomerase</keyword>
<dbReference type="GO" id="GO:0006281">
    <property type="term" value="P:DNA repair"/>
    <property type="evidence" value="ECO:0007669"/>
    <property type="project" value="UniProtKB-KW"/>
</dbReference>
<comment type="similarity">
    <text evidence="9">Belongs to the helicase family.</text>
</comment>
<dbReference type="InterPro" id="IPR010285">
    <property type="entry name" value="DNA_helicase_pif1-like_DEAD"/>
</dbReference>
<dbReference type="InterPro" id="IPR003593">
    <property type="entry name" value="AAA+_ATPase"/>
</dbReference>
<sequence length="816" mass="92471">MINLYSYLFFNIHTCVSVYNSSQPTHTTTTFRKHPYLHIPSSLRINHLKDEVTYPGPKKNYFVVCRGRTTGILDGWSQCEASTSGFSNAKFKGYETHDDAQKAWHEWLESQGIAPNEGSPQDTLENNLRDTSLIVNQIALQNNLQSHAGLKRKYEQRDSSDIIAGVTTNSTRTIKSEENVTSTGDIIIDLTESPEPAKSYGELSISDDRNSPAPKKTKLDGNKPALNLDIEIPDSEFEFSDDDLFDSLTICKDAPKSVQLTTEQDAVVKMAMRGDNIFLTGAAGSGKTVTLLQIIGKLKKKLHDDNPNIPKVQVAAPTGLAALPLNGRTTYSVAGWKPDSFKQRLDQLLKSIKKRTIRALRKLEVLILEEISMVESQFLERLNLLFQTVKDNTKPFGGIQVIFLGDFYQLPPVKPFEHCMICGVEMVGVFDRVCKSSRCMNREHNNPFKPGDKWAFNAPVWKQLNFRHVKLEQIHRQKDETFKAVLNKVRNGIDLSDAEWHDLIRPKELPPSAFPVRLMARRYDVEKFNNSQLGLIKSEAKVWDAYDDSCQLVPKDDGFLHQTEVEMKKEEYKIAMSEWHRFPKRLILKVGAKVVLLHNQEQKSGLVNGSQGTVIGFVNAEKWPIDIQGDHAGWRQEQMDIFRGKNPWRPVVKFADGRTSAIAPVPSESLMGTAEDRYLTCRTQIPLLLAWALSIHKSQGMTMEHVEVSRKDIFESGQLYVALSRATTLEGLTVTGYSREQIAMDEDVVEFYQKTNTSFRRRDIDSRGTITVMETSLYDLTIEIIFNYEFAISVPQDSVFIIACQQYRLTGLESKC</sequence>
<dbReference type="SMART" id="SM00382">
    <property type="entry name" value="AAA"/>
    <property type="match status" value="1"/>
</dbReference>
<keyword evidence="5 9" id="KW-0067">ATP-binding</keyword>
<dbReference type="GO" id="GO:0016887">
    <property type="term" value="F:ATP hydrolysis activity"/>
    <property type="evidence" value="ECO:0007669"/>
    <property type="project" value="RHEA"/>
</dbReference>
<dbReference type="InterPro" id="IPR027417">
    <property type="entry name" value="P-loop_NTPase"/>
</dbReference>
<dbReference type="Proteomes" id="UP000326757">
    <property type="component" value="Unassembled WGS sequence"/>
</dbReference>
<dbReference type="GO" id="GO:0006310">
    <property type="term" value="P:DNA recombination"/>
    <property type="evidence" value="ECO:0007669"/>
    <property type="project" value="UniProtKB-KW"/>
</dbReference>
<evidence type="ECO:0000313" key="12">
    <source>
        <dbReference type="EMBL" id="KAB8295755.1"/>
    </source>
</evidence>
<dbReference type="InterPro" id="IPR009027">
    <property type="entry name" value="Ribosomal_bL9/RNase_H1_N"/>
</dbReference>
<evidence type="ECO:0000256" key="6">
    <source>
        <dbReference type="ARBA" id="ARBA00023125"/>
    </source>
</evidence>
<comment type="catalytic activity">
    <reaction evidence="9">
        <text>ATP + H2O = ADP + phosphate + H(+)</text>
        <dbReference type="Rhea" id="RHEA:13065"/>
        <dbReference type="ChEBI" id="CHEBI:15377"/>
        <dbReference type="ChEBI" id="CHEBI:15378"/>
        <dbReference type="ChEBI" id="CHEBI:30616"/>
        <dbReference type="ChEBI" id="CHEBI:43474"/>
        <dbReference type="ChEBI" id="CHEBI:456216"/>
        <dbReference type="EC" id="5.6.2.3"/>
    </reaction>
</comment>
<evidence type="ECO:0000256" key="10">
    <source>
        <dbReference type="SAM" id="MobiDB-lite"/>
    </source>
</evidence>
<dbReference type="CDD" id="cd18809">
    <property type="entry name" value="SF1_C_RecD"/>
    <property type="match status" value="1"/>
</dbReference>
<organism evidence="12 13">
    <name type="scientific">Monilinia laxa</name>
    <name type="common">Brown rot fungus</name>
    <name type="synonym">Sclerotinia laxa</name>
    <dbReference type="NCBI Taxonomy" id="61186"/>
    <lineage>
        <taxon>Eukaryota</taxon>
        <taxon>Fungi</taxon>
        <taxon>Dikarya</taxon>
        <taxon>Ascomycota</taxon>
        <taxon>Pezizomycotina</taxon>
        <taxon>Leotiomycetes</taxon>
        <taxon>Helotiales</taxon>
        <taxon>Sclerotiniaceae</taxon>
        <taxon>Monilinia</taxon>
    </lineage>
</organism>
<evidence type="ECO:0000256" key="7">
    <source>
        <dbReference type="ARBA" id="ARBA00023204"/>
    </source>
</evidence>
<evidence type="ECO:0000256" key="4">
    <source>
        <dbReference type="ARBA" id="ARBA00022806"/>
    </source>
</evidence>
<dbReference type="Gene3D" id="3.40.50.300">
    <property type="entry name" value="P-loop containing nucleotide triphosphate hydrolases"/>
    <property type="match status" value="1"/>
</dbReference>
<evidence type="ECO:0000256" key="9">
    <source>
        <dbReference type="RuleBase" id="RU363044"/>
    </source>
</evidence>
<keyword evidence="7 9" id="KW-0234">DNA repair</keyword>
<evidence type="ECO:0000256" key="3">
    <source>
        <dbReference type="ARBA" id="ARBA00022801"/>
    </source>
</evidence>
<dbReference type="GO" id="GO:0005524">
    <property type="term" value="F:ATP binding"/>
    <property type="evidence" value="ECO:0007669"/>
    <property type="project" value="UniProtKB-KW"/>
</dbReference>
<dbReference type="SUPFAM" id="SSF55658">
    <property type="entry name" value="L9 N-domain-like"/>
    <property type="match status" value="1"/>
</dbReference>
<dbReference type="Pfam" id="PF21530">
    <property type="entry name" value="Pif1_2B_dom"/>
    <property type="match status" value="1"/>
</dbReference>
<keyword evidence="6" id="KW-0238">DNA-binding</keyword>
<keyword evidence="4 9" id="KW-0347">Helicase</keyword>
<dbReference type="Pfam" id="PF01693">
    <property type="entry name" value="Cauli_VI"/>
    <property type="match status" value="1"/>
</dbReference>
<dbReference type="Pfam" id="PF05970">
    <property type="entry name" value="PIF1"/>
    <property type="match status" value="1"/>
</dbReference>
<keyword evidence="9" id="KW-0233">DNA recombination</keyword>
<dbReference type="SUPFAM" id="SSF52540">
    <property type="entry name" value="P-loop containing nucleoside triphosphate hydrolases"/>
    <property type="match status" value="2"/>
</dbReference>
<keyword evidence="13" id="KW-1185">Reference proteome</keyword>
<dbReference type="InterPro" id="IPR011320">
    <property type="entry name" value="RNase_H1_N"/>
</dbReference>
<dbReference type="Gene3D" id="3.40.970.10">
    <property type="entry name" value="Ribonuclease H1, N-terminal domain"/>
    <property type="match status" value="1"/>
</dbReference>
<evidence type="ECO:0000256" key="8">
    <source>
        <dbReference type="ARBA" id="ARBA00023235"/>
    </source>
</evidence>
<dbReference type="AlphaFoldDB" id="A0A5N6K0U4"/>
<comment type="cofactor">
    <cofactor evidence="9">
        <name>Mg(2+)</name>
        <dbReference type="ChEBI" id="CHEBI:18420"/>
    </cofactor>
</comment>
<protein>
    <recommendedName>
        <fullName evidence="9">ATP-dependent DNA helicase</fullName>
        <ecNumber evidence="9">5.6.2.3</ecNumber>
    </recommendedName>
</protein>
<dbReference type="InterPro" id="IPR049163">
    <property type="entry name" value="Pif1-like_2B_dom"/>
</dbReference>
<dbReference type="PANTHER" id="PTHR47642:SF5">
    <property type="entry name" value="ATP-DEPENDENT DNA HELICASE"/>
    <property type="match status" value="1"/>
</dbReference>
<reference evidence="12 13" key="1">
    <citation type="submission" date="2019-06" db="EMBL/GenBank/DDBJ databases">
        <title>Genome Sequence of the Brown Rot Fungal Pathogen Monilinia laxa.</title>
        <authorList>
            <person name="De Miccolis Angelini R.M."/>
            <person name="Landi L."/>
            <person name="Abate D."/>
            <person name="Pollastro S."/>
            <person name="Romanazzi G."/>
            <person name="Faretra F."/>
        </authorList>
    </citation>
    <scope>NUCLEOTIDE SEQUENCE [LARGE SCALE GENOMIC DNA]</scope>
    <source>
        <strain evidence="12 13">Mlax316</strain>
    </source>
</reference>
<dbReference type="PANTHER" id="PTHR47642">
    <property type="entry name" value="ATP-DEPENDENT DNA HELICASE"/>
    <property type="match status" value="1"/>
</dbReference>
<keyword evidence="3 9" id="KW-0378">Hydrolase</keyword>
<name>A0A5N6K0U4_MONLA</name>
<gene>
    <name evidence="12" type="ORF">EYC80_008580</name>
</gene>
<dbReference type="EMBL" id="VIGI01000009">
    <property type="protein sequence ID" value="KAB8295755.1"/>
    <property type="molecule type" value="Genomic_DNA"/>
</dbReference>
<dbReference type="InterPro" id="IPR037056">
    <property type="entry name" value="RNase_H1_N_sf"/>
</dbReference>
<dbReference type="GO" id="GO:0043139">
    <property type="term" value="F:5'-3' DNA helicase activity"/>
    <property type="evidence" value="ECO:0007669"/>
    <property type="project" value="UniProtKB-EC"/>
</dbReference>